<evidence type="ECO:0000256" key="3">
    <source>
        <dbReference type="ARBA" id="ARBA00022543"/>
    </source>
</evidence>
<evidence type="ECO:0000256" key="10">
    <source>
        <dbReference type="ARBA" id="ARBA00022991"/>
    </source>
</evidence>
<dbReference type="SUPFAM" id="SSF51905">
    <property type="entry name" value="FAD/NAD(P)-binding domain"/>
    <property type="match status" value="1"/>
</dbReference>
<evidence type="ECO:0000256" key="7">
    <source>
        <dbReference type="ARBA" id="ARBA00022827"/>
    </source>
</evidence>
<dbReference type="Pfam" id="PF01036">
    <property type="entry name" value="Bac_rhodopsin"/>
    <property type="match status" value="1"/>
</dbReference>
<feature type="transmembrane region" description="Helical" evidence="15">
    <location>
        <begin position="264"/>
        <end position="281"/>
    </location>
</feature>
<reference evidence="16 17" key="1">
    <citation type="submission" date="2024-02" db="EMBL/GenBank/DDBJ databases">
        <authorList>
            <person name="Chen Y."/>
            <person name="Shah S."/>
            <person name="Dougan E. K."/>
            <person name="Thang M."/>
            <person name="Chan C."/>
        </authorList>
    </citation>
    <scope>NUCLEOTIDE SEQUENCE [LARGE SCALE GENOMIC DNA]</scope>
</reference>
<dbReference type="InterPro" id="IPR036188">
    <property type="entry name" value="FAD/NAD-bd_sf"/>
</dbReference>
<dbReference type="Proteomes" id="UP001642484">
    <property type="component" value="Unassembled WGS sequence"/>
</dbReference>
<feature type="transmembrane region" description="Helical" evidence="15">
    <location>
        <begin position="356"/>
        <end position="375"/>
    </location>
</feature>
<evidence type="ECO:0000256" key="4">
    <source>
        <dbReference type="ARBA" id="ARBA00022606"/>
    </source>
</evidence>
<feature type="transmembrane region" description="Helical" evidence="15">
    <location>
        <begin position="236"/>
        <end position="258"/>
    </location>
</feature>
<feature type="transmembrane region" description="Helical" evidence="15">
    <location>
        <begin position="301"/>
        <end position="320"/>
    </location>
</feature>
<evidence type="ECO:0000256" key="5">
    <source>
        <dbReference type="ARBA" id="ARBA00022630"/>
    </source>
</evidence>
<keyword evidence="6 15" id="KW-0812">Transmembrane</keyword>
<evidence type="ECO:0000256" key="9">
    <source>
        <dbReference type="ARBA" id="ARBA00022989"/>
    </source>
</evidence>
<evidence type="ECO:0000256" key="8">
    <source>
        <dbReference type="ARBA" id="ARBA00022925"/>
    </source>
</evidence>
<organism evidence="16 17">
    <name type="scientific">Durusdinium trenchii</name>
    <dbReference type="NCBI Taxonomy" id="1381693"/>
    <lineage>
        <taxon>Eukaryota</taxon>
        <taxon>Sar</taxon>
        <taxon>Alveolata</taxon>
        <taxon>Dinophyceae</taxon>
        <taxon>Suessiales</taxon>
        <taxon>Symbiodiniaceae</taxon>
        <taxon>Durusdinium</taxon>
    </lineage>
</organism>
<accession>A0ABP0HVT1</accession>
<dbReference type="Gene3D" id="3.50.50.60">
    <property type="entry name" value="FAD/NAD(P)-binding domain"/>
    <property type="match status" value="1"/>
</dbReference>
<dbReference type="InterPro" id="IPR020946">
    <property type="entry name" value="Flavin_mOase-like"/>
</dbReference>
<proteinExistence type="inferred from homology"/>
<keyword evidence="9 15" id="KW-1133">Transmembrane helix</keyword>
<keyword evidence="5" id="KW-0285">Flavoprotein</keyword>
<evidence type="ECO:0000256" key="12">
    <source>
        <dbReference type="ARBA" id="ARBA00023136"/>
    </source>
</evidence>
<dbReference type="SUPFAM" id="SSF81321">
    <property type="entry name" value="Family A G protein-coupled receptor-like"/>
    <property type="match status" value="1"/>
</dbReference>
<evidence type="ECO:0000256" key="13">
    <source>
        <dbReference type="ARBA" id="ARBA00023170"/>
    </source>
</evidence>
<evidence type="ECO:0000256" key="11">
    <source>
        <dbReference type="ARBA" id="ARBA00023002"/>
    </source>
</evidence>
<feature type="region of interest" description="Disordered" evidence="14">
    <location>
        <begin position="171"/>
        <end position="193"/>
    </location>
</feature>
<evidence type="ECO:0008006" key="18">
    <source>
        <dbReference type="Google" id="ProtNLM"/>
    </source>
</evidence>
<comment type="similarity">
    <text evidence="2">Belongs to the archaeal/bacterial/fungal opsin family.</text>
</comment>
<evidence type="ECO:0000256" key="6">
    <source>
        <dbReference type="ARBA" id="ARBA00022692"/>
    </source>
</evidence>
<feature type="compositionally biased region" description="Basic and acidic residues" evidence="14">
    <location>
        <begin position="171"/>
        <end position="187"/>
    </location>
</feature>
<evidence type="ECO:0000313" key="17">
    <source>
        <dbReference type="Proteomes" id="UP001642484"/>
    </source>
</evidence>
<evidence type="ECO:0000256" key="2">
    <source>
        <dbReference type="ARBA" id="ARBA00008130"/>
    </source>
</evidence>
<keyword evidence="4" id="KW-0716">Sensory transduction</keyword>
<evidence type="ECO:0000256" key="14">
    <source>
        <dbReference type="SAM" id="MobiDB-lite"/>
    </source>
</evidence>
<sequence>VHTSSEVQKISWEDGGWRVTWFDTEQRQQVFKFVIVASGIFSEPNVTLPGLDTFSGHVSHSSSYREPVPIQGQTLVVGGAFSGADVAAEIGEHNHVTVAMGSDPLWFLPRYIKGKPVDLLFYSRSAHLSRLLFTNFAFFAEPEMEGKTDSWSPEGLDSIEDIEAAIGKMDEERSGSTEVPDVPHQKPSEITMDQQRSSRSSRVVAAAVSLGQKLEQRQEIVRSSQHEWWTYKFAQVTAWVIQILFSLASLLLLVLWIRHVHPEAYVVTFFVMVIAALAYLAKVTGMGDAVIGGRKVPIIRYIDWIATTPLMLFELCMIGGAEKHTFFMVIGCDLMMLAGGIVSAMIVPKKKVGLKYLWFGSSVLFFCLMIAALQVDVANGTVKKRPADVQQLFSQLEWLTIISWTGYPIVVLLGRAHAGLISKGTEDALLCMLDCISKIGMEGFVVATCSMEGAQKSKGATEDEKNERRHSFFRSLLGELPEPLVTPQHEKGHLPFVCISDDFLDAVKSGRVKVRGRVKE</sequence>
<gene>
    <name evidence="16" type="ORF">CCMP2556_LOCUS3593</name>
</gene>
<feature type="transmembrane region" description="Helical" evidence="15">
    <location>
        <begin position="395"/>
        <end position="414"/>
    </location>
</feature>
<dbReference type="Pfam" id="PF00743">
    <property type="entry name" value="FMO-like"/>
    <property type="match status" value="1"/>
</dbReference>
<keyword evidence="12 15" id="KW-0472">Membrane</keyword>
<keyword evidence="11" id="KW-0560">Oxidoreductase</keyword>
<dbReference type="Gene3D" id="1.20.1070.10">
    <property type="entry name" value="Rhodopsin 7-helix transmembrane proteins"/>
    <property type="match status" value="1"/>
</dbReference>
<dbReference type="PRINTS" id="PR00251">
    <property type="entry name" value="BACTRLOPSIN"/>
</dbReference>
<keyword evidence="10" id="KW-0157">Chromophore</keyword>
<keyword evidence="3" id="KW-0600">Photoreceptor protein</keyword>
<keyword evidence="7" id="KW-0274">FAD</keyword>
<feature type="transmembrane region" description="Helical" evidence="15">
    <location>
        <begin position="326"/>
        <end position="347"/>
    </location>
</feature>
<dbReference type="InterPro" id="IPR001425">
    <property type="entry name" value="Arc/bac/fun_rhodopsins"/>
</dbReference>
<dbReference type="CDD" id="cd14965">
    <property type="entry name" value="7tm_Opsins_type1"/>
    <property type="match status" value="1"/>
</dbReference>
<evidence type="ECO:0000256" key="15">
    <source>
        <dbReference type="SAM" id="Phobius"/>
    </source>
</evidence>
<feature type="non-terminal residue" evidence="16">
    <location>
        <position position="520"/>
    </location>
</feature>
<evidence type="ECO:0000256" key="1">
    <source>
        <dbReference type="ARBA" id="ARBA00004141"/>
    </source>
</evidence>
<keyword evidence="17" id="KW-1185">Reference proteome</keyword>
<keyword evidence="8" id="KW-0681">Retinal protein</keyword>
<feature type="non-terminal residue" evidence="16">
    <location>
        <position position="1"/>
    </location>
</feature>
<name>A0ABP0HVT1_9DINO</name>
<keyword evidence="13" id="KW-0675">Receptor</keyword>
<protein>
    <recommendedName>
        <fullName evidence="18">FAD/NAD(P)-binding domain-containing protein</fullName>
    </recommendedName>
</protein>
<dbReference type="SMART" id="SM01021">
    <property type="entry name" value="Bac_rhodopsin"/>
    <property type="match status" value="1"/>
</dbReference>
<dbReference type="PANTHER" id="PTHR28286">
    <property type="match status" value="1"/>
</dbReference>
<dbReference type="PANTHER" id="PTHR28286:SF2">
    <property type="entry name" value="BACTERIORHODOPSIN _OPSIN, NOPA (EUROFUNG)"/>
    <property type="match status" value="1"/>
</dbReference>
<comment type="subcellular location">
    <subcellularLocation>
        <location evidence="1">Membrane</location>
        <topology evidence="1">Multi-pass membrane protein</topology>
    </subcellularLocation>
</comment>
<evidence type="ECO:0000313" key="16">
    <source>
        <dbReference type="EMBL" id="CAK8994306.1"/>
    </source>
</evidence>
<dbReference type="EMBL" id="CAXAMN010001428">
    <property type="protein sequence ID" value="CAK8994306.1"/>
    <property type="molecule type" value="Genomic_DNA"/>
</dbReference>
<comment type="caution">
    <text evidence="16">The sequence shown here is derived from an EMBL/GenBank/DDBJ whole genome shotgun (WGS) entry which is preliminary data.</text>
</comment>